<keyword evidence="11" id="KW-1185">Reference proteome</keyword>
<comment type="cofactor">
    <cofactor evidence="1 8">
        <name>pyridoxal 5'-phosphate</name>
        <dbReference type="ChEBI" id="CHEBI:597326"/>
    </cofactor>
</comment>
<evidence type="ECO:0000256" key="2">
    <source>
        <dbReference type="ARBA" id="ARBA00009320"/>
    </source>
</evidence>
<evidence type="ECO:0000256" key="7">
    <source>
        <dbReference type="RuleBase" id="RU004106"/>
    </source>
</evidence>
<dbReference type="InterPro" id="IPR005786">
    <property type="entry name" value="B_amino_transII"/>
</dbReference>
<dbReference type="InterPro" id="IPR043132">
    <property type="entry name" value="BCAT-like_C"/>
</dbReference>
<name>A0A0D3IYM3_EMIH1</name>
<dbReference type="NCBIfam" id="NF009897">
    <property type="entry name" value="PRK13357.1"/>
    <property type="match status" value="1"/>
</dbReference>
<dbReference type="HOGENOM" id="CLU_031922_4_0_1"/>
<dbReference type="PANTHER" id="PTHR42825:SF2">
    <property type="entry name" value="BRANCHED-CHAIN-AMINO-ACID AMINOTRANSFERASE 3, CHLOROPLASTIC-RELATED"/>
    <property type="match status" value="1"/>
</dbReference>
<evidence type="ECO:0000256" key="9">
    <source>
        <dbReference type="RuleBase" id="RU004517"/>
    </source>
</evidence>
<evidence type="ECO:0000256" key="6">
    <source>
        <dbReference type="PIRSR" id="PIRSR006468-1"/>
    </source>
</evidence>
<dbReference type="InterPro" id="IPR036038">
    <property type="entry name" value="Aminotransferase-like"/>
</dbReference>
<dbReference type="KEGG" id="ehx:EMIHUDRAFT_53381"/>
<dbReference type="EnsemblProtists" id="EOD16358">
    <property type="protein sequence ID" value="EOD16358"/>
    <property type="gene ID" value="EMIHUDRAFT_53381"/>
</dbReference>
<keyword evidence="5 8" id="KW-0663">Pyridoxal phosphate</keyword>
<keyword evidence="4 9" id="KW-0808">Transferase</keyword>
<keyword evidence="9" id="KW-0100">Branched-chain amino acid biosynthesis</keyword>
<keyword evidence="3 9" id="KW-0032">Aminotransferase</keyword>
<dbReference type="SUPFAM" id="SSF56752">
    <property type="entry name" value="D-aminoacid aminotransferase-like PLP-dependent enzymes"/>
    <property type="match status" value="1"/>
</dbReference>
<dbReference type="RefSeq" id="XP_005768787.1">
    <property type="nucleotide sequence ID" value="XM_005768730.1"/>
</dbReference>
<dbReference type="Pfam" id="PF01063">
    <property type="entry name" value="Aminotran_4"/>
    <property type="match status" value="1"/>
</dbReference>
<accession>A0A0D3IYM3</accession>
<organism evidence="10 11">
    <name type="scientific">Emiliania huxleyi (strain CCMP1516)</name>
    <dbReference type="NCBI Taxonomy" id="280463"/>
    <lineage>
        <taxon>Eukaryota</taxon>
        <taxon>Haptista</taxon>
        <taxon>Haptophyta</taxon>
        <taxon>Prymnesiophyceae</taxon>
        <taxon>Isochrysidales</taxon>
        <taxon>Noelaerhabdaceae</taxon>
        <taxon>Emiliania</taxon>
    </lineage>
</organism>
<dbReference type="InterPro" id="IPR033939">
    <property type="entry name" value="BCAT_family"/>
</dbReference>
<dbReference type="Gene3D" id="3.30.470.10">
    <property type="match status" value="1"/>
</dbReference>
<dbReference type="PANTHER" id="PTHR42825">
    <property type="entry name" value="AMINO ACID AMINOTRANSFERASE"/>
    <property type="match status" value="1"/>
</dbReference>
<evidence type="ECO:0000256" key="3">
    <source>
        <dbReference type="ARBA" id="ARBA00022576"/>
    </source>
</evidence>
<dbReference type="GO" id="GO:0009082">
    <property type="term" value="P:branched-chain amino acid biosynthetic process"/>
    <property type="evidence" value="ECO:0007669"/>
    <property type="project" value="UniProtKB-KW"/>
</dbReference>
<evidence type="ECO:0000256" key="5">
    <source>
        <dbReference type="ARBA" id="ARBA00022898"/>
    </source>
</evidence>
<dbReference type="AlphaFoldDB" id="A0A0D3IYM3"/>
<dbReference type="InterPro" id="IPR018300">
    <property type="entry name" value="Aminotrans_IV_CS"/>
</dbReference>
<evidence type="ECO:0000313" key="11">
    <source>
        <dbReference type="Proteomes" id="UP000013827"/>
    </source>
</evidence>
<dbReference type="GO" id="GO:0004084">
    <property type="term" value="F:branched-chain-amino-acid transaminase activity"/>
    <property type="evidence" value="ECO:0007669"/>
    <property type="project" value="UniProtKB-EC"/>
</dbReference>
<evidence type="ECO:0000313" key="10">
    <source>
        <dbReference type="EnsemblProtists" id="EOD16358"/>
    </source>
</evidence>
<dbReference type="EC" id="2.6.1.42" evidence="9"/>
<dbReference type="GO" id="GO:0008652">
    <property type="term" value="P:amino acid biosynthetic process"/>
    <property type="evidence" value="ECO:0007669"/>
    <property type="project" value="UniProtKB-KW"/>
</dbReference>
<dbReference type="OMA" id="CHEVKQV"/>
<dbReference type="Proteomes" id="UP000013827">
    <property type="component" value="Unassembled WGS sequence"/>
</dbReference>
<dbReference type="PIRSF" id="PIRSF006468">
    <property type="entry name" value="BCAT1"/>
    <property type="match status" value="1"/>
</dbReference>
<sequence>TSALSPPAAGVDFDSFSFGLNGVQTDSMWVSTFNAEHGEWDVGGLVPRGPLALDPASTAINYGQSIFEGLKAFRQVDGGVKIFRPDRNAARMREGSARFLLPDLPEELFLHACDAVVAANARWVPPHKRGTLYLRPLLLGSGAALGVGPSPVTTFCVYASPVGNYFKGGVGEAPPISLQVAGQYRRAMRGGAGRTKAAGNYAPCFAASKEAKGAGFSETLFLDAAQGTFIEEAGASNFFAVVPAASGGLELVTPPVEAGTILPGVTRASVLALARAELGHLLTAGVAERPLALEEIEHATEVFCTGTGASISSVGSVTAPLGEDGCSAMYEMNGWGEVTKAVANKLFAIQWGDCADEHQW</sequence>
<keyword evidence="9" id="KW-0028">Amino-acid biosynthesis</keyword>
<dbReference type="Gene3D" id="3.20.10.10">
    <property type="entry name" value="D-amino Acid Aminotransferase, subunit A, domain 2"/>
    <property type="match status" value="1"/>
</dbReference>
<feature type="modified residue" description="N6-(pyridoxal phosphate)lysine" evidence="6">
    <location>
        <position position="196"/>
    </location>
</feature>
<dbReference type="eggNOG" id="KOG0975">
    <property type="taxonomic scope" value="Eukaryota"/>
</dbReference>
<comment type="catalytic activity">
    <reaction evidence="9">
        <text>L-leucine + 2-oxoglutarate = 4-methyl-2-oxopentanoate + L-glutamate</text>
        <dbReference type="Rhea" id="RHEA:18321"/>
        <dbReference type="ChEBI" id="CHEBI:16810"/>
        <dbReference type="ChEBI" id="CHEBI:17865"/>
        <dbReference type="ChEBI" id="CHEBI:29985"/>
        <dbReference type="ChEBI" id="CHEBI:57427"/>
        <dbReference type="EC" id="2.6.1.42"/>
    </reaction>
</comment>
<dbReference type="CDD" id="cd01557">
    <property type="entry name" value="BCAT_beta_family"/>
    <property type="match status" value="1"/>
</dbReference>
<dbReference type="InterPro" id="IPR043131">
    <property type="entry name" value="BCAT-like_N"/>
</dbReference>
<comment type="similarity">
    <text evidence="2 7">Belongs to the class-IV pyridoxal-phosphate-dependent aminotransferase family.</text>
</comment>
<dbReference type="GeneID" id="17262518"/>
<comment type="catalytic activity">
    <reaction evidence="9">
        <text>L-isoleucine + 2-oxoglutarate = (S)-3-methyl-2-oxopentanoate + L-glutamate</text>
        <dbReference type="Rhea" id="RHEA:24801"/>
        <dbReference type="ChEBI" id="CHEBI:16810"/>
        <dbReference type="ChEBI" id="CHEBI:29985"/>
        <dbReference type="ChEBI" id="CHEBI:35146"/>
        <dbReference type="ChEBI" id="CHEBI:58045"/>
        <dbReference type="EC" id="2.6.1.42"/>
    </reaction>
</comment>
<evidence type="ECO:0000256" key="1">
    <source>
        <dbReference type="ARBA" id="ARBA00001933"/>
    </source>
</evidence>
<dbReference type="NCBIfam" id="TIGR01123">
    <property type="entry name" value="ilvE_II"/>
    <property type="match status" value="1"/>
</dbReference>
<reference evidence="10" key="2">
    <citation type="submission" date="2024-10" db="UniProtKB">
        <authorList>
            <consortium name="EnsemblProtists"/>
        </authorList>
    </citation>
    <scope>IDENTIFICATION</scope>
</reference>
<dbReference type="PROSITE" id="PS00770">
    <property type="entry name" value="AA_TRANSFER_CLASS_4"/>
    <property type="match status" value="1"/>
</dbReference>
<dbReference type="PaxDb" id="2903-EOD16358"/>
<dbReference type="InterPro" id="IPR001544">
    <property type="entry name" value="Aminotrans_IV"/>
</dbReference>
<dbReference type="STRING" id="2903.R1C1E3"/>
<reference evidence="11" key="1">
    <citation type="journal article" date="2013" name="Nature">
        <title>Pan genome of the phytoplankton Emiliania underpins its global distribution.</title>
        <authorList>
            <person name="Read B.A."/>
            <person name="Kegel J."/>
            <person name="Klute M.J."/>
            <person name="Kuo A."/>
            <person name="Lefebvre S.C."/>
            <person name="Maumus F."/>
            <person name="Mayer C."/>
            <person name="Miller J."/>
            <person name="Monier A."/>
            <person name="Salamov A."/>
            <person name="Young J."/>
            <person name="Aguilar M."/>
            <person name="Claverie J.M."/>
            <person name="Frickenhaus S."/>
            <person name="Gonzalez K."/>
            <person name="Herman E.K."/>
            <person name="Lin Y.C."/>
            <person name="Napier J."/>
            <person name="Ogata H."/>
            <person name="Sarno A.F."/>
            <person name="Shmutz J."/>
            <person name="Schroeder D."/>
            <person name="de Vargas C."/>
            <person name="Verret F."/>
            <person name="von Dassow P."/>
            <person name="Valentin K."/>
            <person name="Van de Peer Y."/>
            <person name="Wheeler G."/>
            <person name="Dacks J.B."/>
            <person name="Delwiche C.F."/>
            <person name="Dyhrman S.T."/>
            <person name="Glockner G."/>
            <person name="John U."/>
            <person name="Richards T."/>
            <person name="Worden A.Z."/>
            <person name="Zhang X."/>
            <person name="Grigoriev I.V."/>
            <person name="Allen A.E."/>
            <person name="Bidle K."/>
            <person name="Borodovsky M."/>
            <person name="Bowler C."/>
            <person name="Brownlee C."/>
            <person name="Cock J.M."/>
            <person name="Elias M."/>
            <person name="Gladyshev V.N."/>
            <person name="Groth M."/>
            <person name="Guda C."/>
            <person name="Hadaegh A."/>
            <person name="Iglesias-Rodriguez M.D."/>
            <person name="Jenkins J."/>
            <person name="Jones B.M."/>
            <person name="Lawson T."/>
            <person name="Leese F."/>
            <person name="Lindquist E."/>
            <person name="Lobanov A."/>
            <person name="Lomsadze A."/>
            <person name="Malik S.B."/>
            <person name="Marsh M.E."/>
            <person name="Mackinder L."/>
            <person name="Mock T."/>
            <person name="Mueller-Roeber B."/>
            <person name="Pagarete A."/>
            <person name="Parker M."/>
            <person name="Probert I."/>
            <person name="Quesneville H."/>
            <person name="Raines C."/>
            <person name="Rensing S.A."/>
            <person name="Riano-Pachon D.M."/>
            <person name="Richier S."/>
            <person name="Rokitta S."/>
            <person name="Shiraiwa Y."/>
            <person name="Soanes D.M."/>
            <person name="van der Giezen M."/>
            <person name="Wahlund T.M."/>
            <person name="Williams B."/>
            <person name="Wilson W."/>
            <person name="Wolfe G."/>
            <person name="Wurch L.L."/>
        </authorList>
    </citation>
    <scope>NUCLEOTIDE SEQUENCE</scope>
</reference>
<evidence type="ECO:0000256" key="4">
    <source>
        <dbReference type="ARBA" id="ARBA00022679"/>
    </source>
</evidence>
<protein>
    <recommendedName>
        <fullName evidence="9">Branched-chain-amino-acid aminotransferase</fullName>
        <ecNumber evidence="9">2.6.1.42</ecNumber>
    </recommendedName>
</protein>
<comment type="catalytic activity">
    <reaction evidence="9">
        <text>L-valine + 2-oxoglutarate = 3-methyl-2-oxobutanoate + L-glutamate</text>
        <dbReference type="Rhea" id="RHEA:24813"/>
        <dbReference type="ChEBI" id="CHEBI:11851"/>
        <dbReference type="ChEBI" id="CHEBI:16810"/>
        <dbReference type="ChEBI" id="CHEBI:29985"/>
        <dbReference type="ChEBI" id="CHEBI:57762"/>
        <dbReference type="EC" id="2.6.1.42"/>
    </reaction>
</comment>
<evidence type="ECO:0000256" key="8">
    <source>
        <dbReference type="RuleBase" id="RU004516"/>
    </source>
</evidence>
<proteinExistence type="inferred from homology"/>